<keyword evidence="8" id="KW-0539">Nucleus</keyword>
<evidence type="ECO:0000256" key="7">
    <source>
        <dbReference type="ARBA" id="ARBA00023187"/>
    </source>
</evidence>
<keyword evidence="6" id="KW-0694">RNA-binding</keyword>
<dbReference type="Proteomes" id="UP000887116">
    <property type="component" value="Unassembled WGS sequence"/>
</dbReference>
<comment type="caution">
    <text evidence="13">The sequence shown here is derived from an EMBL/GenBank/DDBJ whole genome shotgun (WGS) entry which is preliminary data.</text>
</comment>
<dbReference type="SMART" id="SM00651">
    <property type="entry name" value="Sm"/>
    <property type="match status" value="1"/>
</dbReference>
<dbReference type="GO" id="GO:0071004">
    <property type="term" value="C:U2-type prespliceosome"/>
    <property type="evidence" value="ECO:0007669"/>
    <property type="project" value="TreeGrafter"/>
</dbReference>
<gene>
    <name evidence="13" type="primary">SmB</name>
    <name evidence="13" type="ORF">TNCT_113121</name>
</gene>
<proteinExistence type="inferred from homology"/>
<dbReference type="Gene3D" id="2.30.30.100">
    <property type="match status" value="1"/>
</dbReference>
<evidence type="ECO:0000256" key="6">
    <source>
        <dbReference type="ARBA" id="ARBA00022884"/>
    </source>
</evidence>
<evidence type="ECO:0000256" key="1">
    <source>
        <dbReference type="ARBA" id="ARBA00004123"/>
    </source>
</evidence>
<comment type="subcellular location">
    <subcellularLocation>
        <location evidence="2">Cytoplasm</location>
    </subcellularLocation>
    <subcellularLocation>
        <location evidence="1">Nucleus</location>
    </subcellularLocation>
</comment>
<keyword evidence="14" id="KW-1185">Reference proteome</keyword>
<feature type="region of interest" description="Disordered" evidence="11">
    <location>
        <begin position="80"/>
        <end position="99"/>
    </location>
</feature>
<evidence type="ECO:0000256" key="9">
    <source>
        <dbReference type="ARBA" id="ARBA00023274"/>
    </source>
</evidence>
<evidence type="ECO:0000256" key="8">
    <source>
        <dbReference type="ARBA" id="ARBA00023242"/>
    </source>
</evidence>
<evidence type="ECO:0000256" key="2">
    <source>
        <dbReference type="ARBA" id="ARBA00004496"/>
    </source>
</evidence>
<dbReference type="GO" id="GO:0005737">
    <property type="term" value="C:cytoplasm"/>
    <property type="evidence" value="ECO:0007669"/>
    <property type="project" value="UniProtKB-SubCell"/>
</dbReference>
<dbReference type="GO" id="GO:0005685">
    <property type="term" value="C:U1 snRNP"/>
    <property type="evidence" value="ECO:0007669"/>
    <property type="project" value="TreeGrafter"/>
</dbReference>
<dbReference type="GO" id="GO:0003723">
    <property type="term" value="F:RNA binding"/>
    <property type="evidence" value="ECO:0007669"/>
    <property type="project" value="UniProtKB-KW"/>
</dbReference>
<dbReference type="GO" id="GO:0046540">
    <property type="term" value="C:U4/U6 x U5 tri-snRNP complex"/>
    <property type="evidence" value="ECO:0007669"/>
    <property type="project" value="TreeGrafter"/>
</dbReference>
<dbReference type="PANTHER" id="PTHR10701:SF0">
    <property type="entry name" value="SMALL NUCLEAR RIBONUCLEOPROTEIN-ASSOCIATED PROTEIN B"/>
    <property type="match status" value="1"/>
</dbReference>
<dbReference type="GO" id="GO:0071013">
    <property type="term" value="C:catalytic step 2 spliceosome"/>
    <property type="evidence" value="ECO:0007669"/>
    <property type="project" value="TreeGrafter"/>
</dbReference>
<evidence type="ECO:0000256" key="10">
    <source>
        <dbReference type="ARBA" id="ARBA00041355"/>
    </source>
</evidence>
<protein>
    <recommendedName>
        <fullName evidence="10">Sm protein B</fullName>
    </recommendedName>
</protein>
<keyword evidence="9 13" id="KW-0687">Ribonucleoprotein</keyword>
<keyword evidence="5" id="KW-0507">mRNA processing</keyword>
<sequence length="99" mass="11266">MIVGNNINMLQLLKCKMRIILCDCRTFIGTFAAYDKHMNVVLTDCVEYKKYKAKKQPAVEAKRALGVALFRGENITSIIVDEQPPQSSSRYGRSSSHRR</sequence>
<evidence type="ECO:0000259" key="12">
    <source>
        <dbReference type="PROSITE" id="PS52002"/>
    </source>
</evidence>
<dbReference type="GO" id="GO:0000398">
    <property type="term" value="P:mRNA splicing, via spliceosome"/>
    <property type="evidence" value="ECO:0007669"/>
    <property type="project" value="TreeGrafter"/>
</dbReference>
<evidence type="ECO:0000256" key="5">
    <source>
        <dbReference type="ARBA" id="ARBA00022664"/>
    </source>
</evidence>
<dbReference type="InterPro" id="IPR010920">
    <property type="entry name" value="LSM_dom_sf"/>
</dbReference>
<dbReference type="Pfam" id="PF01423">
    <property type="entry name" value="LSM"/>
    <property type="match status" value="1"/>
</dbReference>
<dbReference type="CDD" id="cd01717">
    <property type="entry name" value="Sm_B"/>
    <property type="match status" value="1"/>
</dbReference>
<dbReference type="InterPro" id="IPR050914">
    <property type="entry name" value="snRNP_SmB/NAA38-like"/>
</dbReference>
<dbReference type="GO" id="GO:0005682">
    <property type="term" value="C:U5 snRNP"/>
    <property type="evidence" value="ECO:0007669"/>
    <property type="project" value="TreeGrafter"/>
</dbReference>
<dbReference type="GO" id="GO:0005687">
    <property type="term" value="C:U4 snRNP"/>
    <property type="evidence" value="ECO:0007669"/>
    <property type="project" value="TreeGrafter"/>
</dbReference>
<dbReference type="InterPro" id="IPR001163">
    <property type="entry name" value="Sm_dom_euk/arc"/>
</dbReference>
<reference evidence="13" key="1">
    <citation type="submission" date="2020-07" db="EMBL/GenBank/DDBJ databases">
        <title>Multicomponent nature underlies the extraordinary mechanical properties of spider dragline silk.</title>
        <authorList>
            <person name="Kono N."/>
            <person name="Nakamura H."/>
            <person name="Mori M."/>
            <person name="Yoshida Y."/>
            <person name="Ohtoshi R."/>
            <person name="Malay A.D."/>
            <person name="Moran D.A.P."/>
            <person name="Tomita M."/>
            <person name="Numata K."/>
            <person name="Arakawa K."/>
        </authorList>
    </citation>
    <scope>NUCLEOTIDE SEQUENCE</scope>
</reference>
<dbReference type="PANTHER" id="PTHR10701">
    <property type="entry name" value="SMALL NUCLEAR RIBONUCLEOPROTEIN-ASSOCIATED PROTEIN B AND N"/>
    <property type="match status" value="1"/>
</dbReference>
<name>A0A8X6GEX9_TRICU</name>
<dbReference type="PROSITE" id="PS52002">
    <property type="entry name" value="SM"/>
    <property type="match status" value="1"/>
</dbReference>
<dbReference type="GO" id="GO:0070990">
    <property type="term" value="F:snRNP binding"/>
    <property type="evidence" value="ECO:0007669"/>
    <property type="project" value="TreeGrafter"/>
</dbReference>
<evidence type="ECO:0000256" key="3">
    <source>
        <dbReference type="ARBA" id="ARBA00009123"/>
    </source>
</evidence>
<dbReference type="AlphaFoldDB" id="A0A8X6GEX9"/>
<evidence type="ECO:0000313" key="13">
    <source>
        <dbReference type="EMBL" id="GFQ81043.1"/>
    </source>
</evidence>
<dbReference type="EMBL" id="BMAO01002477">
    <property type="protein sequence ID" value="GFQ81043.1"/>
    <property type="molecule type" value="Genomic_DNA"/>
</dbReference>
<keyword evidence="4" id="KW-0963">Cytoplasm</keyword>
<dbReference type="OrthoDB" id="2020720at2759"/>
<feature type="domain" description="Sm" evidence="12">
    <location>
        <begin position="4"/>
        <end position="84"/>
    </location>
</feature>
<evidence type="ECO:0000256" key="4">
    <source>
        <dbReference type="ARBA" id="ARBA00022490"/>
    </source>
</evidence>
<accession>A0A8X6GEX9</accession>
<dbReference type="InterPro" id="IPR047575">
    <property type="entry name" value="Sm"/>
</dbReference>
<feature type="compositionally biased region" description="Low complexity" evidence="11">
    <location>
        <begin position="87"/>
        <end position="99"/>
    </location>
</feature>
<organism evidence="13 14">
    <name type="scientific">Trichonephila clavata</name>
    <name type="common">Joro spider</name>
    <name type="synonym">Nephila clavata</name>
    <dbReference type="NCBI Taxonomy" id="2740835"/>
    <lineage>
        <taxon>Eukaryota</taxon>
        <taxon>Metazoa</taxon>
        <taxon>Ecdysozoa</taxon>
        <taxon>Arthropoda</taxon>
        <taxon>Chelicerata</taxon>
        <taxon>Arachnida</taxon>
        <taxon>Araneae</taxon>
        <taxon>Araneomorphae</taxon>
        <taxon>Entelegynae</taxon>
        <taxon>Araneoidea</taxon>
        <taxon>Nephilidae</taxon>
        <taxon>Trichonephila</taxon>
    </lineage>
</organism>
<dbReference type="SUPFAM" id="SSF50182">
    <property type="entry name" value="Sm-like ribonucleoproteins"/>
    <property type="match status" value="1"/>
</dbReference>
<evidence type="ECO:0000313" key="14">
    <source>
        <dbReference type="Proteomes" id="UP000887116"/>
    </source>
</evidence>
<dbReference type="GO" id="GO:0005686">
    <property type="term" value="C:U2 snRNP"/>
    <property type="evidence" value="ECO:0007669"/>
    <property type="project" value="TreeGrafter"/>
</dbReference>
<evidence type="ECO:0000256" key="11">
    <source>
        <dbReference type="SAM" id="MobiDB-lite"/>
    </source>
</evidence>
<comment type="similarity">
    <text evidence="3">Belongs to the snRNP SmB/SmN family.</text>
</comment>
<keyword evidence="7" id="KW-0508">mRNA splicing</keyword>